<evidence type="ECO:0000256" key="1">
    <source>
        <dbReference type="SAM" id="Phobius"/>
    </source>
</evidence>
<evidence type="ECO:0000313" key="2">
    <source>
        <dbReference type="EMBL" id="MBK1608936.1"/>
    </source>
</evidence>
<feature type="transmembrane region" description="Helical" evidence="1">
    <location>
        <begin position="28"/>
        <end position="48"/>
    </location>
</feature>
<dbReference type="AlphaFoldDB" id="A0ABD4LEE4"/>
<reference evidence="2 3" key="1">
    <citation type="submission" date="2020-12" db="EMBL/GenBank/DDBJ databases">
        <title>Genome assembly for a thermostable protease producing Bacillus cereus MAKP1 strain isolated from chicken gut.</title>
        <authorList>
            <person name="Malaviya A."/>
        </authorList>
    </citation>
    <scope>NUCLEOTIDE SEQUENCE [LARGE SCALE GENOMIC DNA]</scope>
    <source>
        <strain evidence="2 3">MAKP1</strain>
    </source>
</reference>
<gene>
    <name evidence="2" type="ORF">JCR31_13575</name>
</gene>
<proteinExistence type="predicted"/>
<organism evidence="2 3">
    <name type="scientific">Bacillus cereus</name>
    <dbReference type="NCBI Taxonomy" id="1396"/>
    <lineage>
        <taxon>Bacteria</taxon>
        <taxon>Bacillati</taxon>
        <taxon>Bacillota</taxon>
        <taxon>Bacilli</taxon>
        <taxon>Bacillales</taxon>
        <taxon>Bacillaceae</taxon>
        <taxon>Bacillus</taxon>
        <taxon>Bacillus cereus group</taxon>
    </lineage>
</organism>
<keyword evidence="1" id="KW-0472">Membrane</keyword>
<sequence length="131" mass="14785">MMSLNHLLENAILISKDPNSKMEKSNGLYHLPTFICLLWETIFTLNYYMGNSILSIGGSMPPLIVLLLTIGVGIATFIFTIIVAIKGYVYSYTKEVPLDMYIFKSILGLIFICMPIFLVQGFELYIDFLIG</sequence>
<evidence type="ECO:0000313" key="3">
    <source>
        <dbReference type="Proteomes" id="UP000613452"/>
    </source>
</evidence>
<name>A0ABD4LEE4_BACCE</name>
<comment type="caution">
    <text evidence="2">The sequence shown here is derived from an EMBL/GenBank/DDBJ whole genome shotgun (WGS) entry which is preliminary data.</text>
</comment>
<feature type="transmembrane region" description="Helical" evidence="1">
    <location>
        <begin position="60"/>
        <end position="85"/>
    </location>
</feature>
<keyword evidence="1" id="KW-0812">Transmembrane</keyword>
<dbReference type="Proteomes" id="UP000613452">
    <property type="component" value="Unassembled WGS sequence"/>
</dbReference>
<accession>A0ABD4LEE4</accession>
<keyword evidence="1" id="KW-1133">Transmembrane helix</keyword>
<dbReference type="EMBL" id="JAEFBZ010000001">
    <property type="protein sequence ID" value="MBK1608936.1"/>
    <property type="molecule type" value="Genomic_DNA"/>
</dbReference>
<protein>
    <recommendedName>
        <fullName evidence="4">Yip1 domain-containing protein</fullName>
    </recommendedName>
</protein>
<feature type="transmembrane region" description="Helical" evidence="1">
    <location>
        <begin position="105"/>
        <end position="126"/>
    </location>
</feature>
<evidence type="ECO:0008006" key="4">
    <source>
        <dbReference type="Google" id="ProtNLM"/>
    </source>
</evidence>